<accession>A0AAN8L7A2</accession>
<evidence type="ECO:0000313" key="1">
    <source>
        <dbReference type="EMBL" id="KAK6306283.1"/>
    </source>
</evidence>
<name>A0AAN8L7A2_9TELE</name>
<dbReference type="EMBL" id="JAGTTL010000021">
    <property type="protein sequence ID" value="KAK6306283.1"/>
    <property type="molecule type" value="Genomic_DNA"/>
</dbReference>
<protein>
    <submittedName>
        <fullName evidence="1">Uncharacterized protein</fullName>
    </submittedName>
</protein>
<sequence length="149" mass="17089">MVTIRNSLCCLLVCRVEDPQADCPLTAWRHTHRLLLLYTQTQTAWRGQYRQLLTEGPEEEYGERRVNLLKAQLMQLERQVVLLSEGLSSQVCRCLDVEKALDPLTHTLRSLLCSDSSSAEVTITRSDLTRLIEMCSNVTQTLHRNNKSM</sequence>
<dbReference type="Proteomes" id="UP001356427">
    <property type="component" value="Unassembled WGS sequence"/>
</dbReference>
<keyword evidence="2" id="KW-1185">Reference proteome</keyword>
<comment type="caution">
    <text evidence="1">The sequence shown here is derived from an EMBL/GenBank/DDBJ whole genome shotgun (WGS) entry which is preliminary data.</text>
</comment>
<reference evidence="1 2" key="1">
    <citation type="submission" date="2021-04" db="EMBL/GenBank/DDBJ databases">
        <authorList>
            <person name="De Guttry C."/>
            <person name="Zahm M."/>
            <person name="Klopp C."/>
            <person name="Cabau C."/>
            <person name="Louis A."/>
            <person name="Berthelot C."/>
            <person name="Parey E."/>
            <person name="Roest Crollius H."/>
            <person name="Montfort J."/>
            <person name="Robinson-Rechavi M."/>
            <person name="Bucao C."/>
            <person name="Bouchez O."/>
            <person name="Gislard M."/>
            <person name="Lluch J."/>
            <person name="Milhes M."/>
            <person name="Lampietro C."/>
            <person name="Lopez Roques C."/>
            <person name="Donnadieu C."/>
            <person name="Braasch I."/>
            <person name="Desvignes T."/>
            <person name="Postlethwait J."/>
            <person name="Bobe J."/>
            <person name="Wedekind C."/>
            <person name="Guiguen Y."/>
        </authorList>
    </citation>
    <scope>NUCLEOTIDE SEQUENCE [LARGE SCALE GENOMIC DNA]</scope>
    <source>
        <strain evidence="1">Cs_M1</strain>
        <tissue evidence="1">Blood</tissue>
    </source>
</reference>
<gene>
    <name evidence="1" type="ORF">J4Q44_G00232080</name>
</gene>
<dbReference type="AlphaFoldDB" id="A0AAN8L7A2"/>
<organism evidence="1 2">
    <name type="scientific">Coregonus suidteri</name>
    <dbReference type="NCBI Taxonomy" id="861788"/>
    <lineage>
        <taxon>Eukaryota</taxon>
        <taxon>Metazoa</taxon>
        <taxon>Chordata</taxon>
        <taxon>Craniata</taxon>
        <taxon>Vertebrata</taxon>
        <taxon>Euteleostomi</taxon>
        <taxon>Actinopterygii</taxon>
        <taxon>Neopterygii</taxon>
        <taxon>Teleostei</taxon>
        <taxon>Protacanthopterygii</taxon>
        <taxon>Salmoniformes</taxon>
        <taxon>Salmonidae</taxon>
        <taxon>Coregoninae</taxon>
        <taxon>Coregonus</taxon>
    </lineage>
</organism>
<evidence type="ECO:0000313" key="2">
    <source>
        <dbReference type="Proteomes" id="UP001356427"/>
    </source>
</evidence>
<proteinExistence type="predicted"/>